<organism evidence="1 2">
    <name type="scientific">Lupinus albus</name>
    <name type="common">White lupine</name>
    <name type="synonym">Lupinus termis</name>
    <dbReference type="NCBI Taxonomy" id="3870"/>
    <lineage>
        <taxon>Eukaryota</taxon>
        <taxon>Viridiplantae</taxon>
        <taxon>Streptophyta</taxon>
        <taxon>Embryophyta</taxon>
        <taxon>Tracheophyta</taxon>
        <taxon>Spermatophyta</taxon>
        <taxon>Magnoliopsida</taxon>
        <taxon>eudicotyledons</taxon>
        <taxon>Gunneridae</taxon>
        <taxon>Pentapetalae</taxon>
        <taxon>rosids</taxon>
        <taxon>fabids</taxon>
        <taxon>Fabales</taxon>
        <taxon>Fabaceae</taxon>
        <taxon>Papilionoideae</taxon>
        <taxon>50 kb inversion clade</taxon>
        <taxon>genistoids sensu lato</taxon>
        <taxon>core genistoids</taxon>
        <taxon>Genisteae</taxon>
        <taxon>Lupinus</taxon>
    </lineage>
</organism>
<name>A0A6A4R541_LUPAL</name>
<sequence length="76" mass="9019">MLFQLIKPKHHKLMRLPIFLKNHICVCLIWMLWNNALMSALIIECKKWKIGSWLSFRDKNRQTILVLKPFASCLGP</sequence>
<accession>A0A6A4R541</accession>
<protein>
    <submittedName>
        <fullName evidence="1">Uncharacterized protein</fullName>
    </submittedName>
</protein>
<dbReference type="EMBL" id="WOCE01000001">
    <property type="protein sequence ID" value="KAE9621975.1"/>
    <property type="molecule type" value="Genomic_DNA"/>
</dbReference>
<proteinExistence type="predicted"/>
<gene>
    <name evidence="1" type="ORF">Lalb_Chr01g0020441</name>
</gene>
<evidence type="ECO:0000313" key="2">
    <source>
        <dbReference type="Proteomes" id="UP000447434"/>
    </source>
</evidence>
<keyword evidence="2" id="KW-1185">Reference proteome</keyword>
<comment type="caution">
    <text evidence="1">The sequence shown here is derived from an EMBL/GenBank/DDBJ whole genome shotgun (WGS) entry which is preliminary data.</text>
</comment>
<dbReference type="AlphaFoldDB" id="A0A6A4R541"/>
<reference evidence="2" key="1">
    <citation type="journal article" date="2020" name="Nat. Commun.">
        <title>Genome sequence of the cluster root forming white lupin.</title>
        <authorList>
            <person name="Hufnagel B."/>
            <person name="Marques A."/>
            <person name="Soriano A."/>
            <person name="Marques L."/>
            <person name="Divol F."/>
            <person name="Doumas P."/>
            <person name="Sallet E."/>
            <person name="Mancinotti D."/>
            <person name="Carrere S."/>
            <person name="Marande W."/>
            <person name="Arribat S."/>
            <person name="Keller J."/>
            <person name="Huneau C."/>
            <person name="Blein T."/>
            <person name="Aime D."/>
            <person name="Laguerre M."/>
            <person name="Taylor J."/>
            <person name="Schubert V."/>
            <person name="Nelson M."/>
            <person name="Geu-Flores F."/>
            <person name="Crespi M."/>
            <person name="Gallardo-Guerrero K."/>
            <person name="Delaux P.-M."/>
            <person name="Salse J."/>
            <person name="Berges H."/>
            <person name="Guyot R."/>
            <person name="Gouzy J."/>
            <person name="Peret B."/>
        </authorList>
    </citation>
    <scope>NUCLEOTIDE SEQUENCE [LARGE SCALE GENOMIC DNA]</scope>
    <source>
        <strain evidence="2">cv. Amiga</strain>
    </source>
</reference>
<dbReference type="Proteomes" id="UP000447434">
    <property type="component" value="Chromosome 1"/>
</dbReference>
<evidence type="ECO:0000313" key="1">
    <source>
        <dbReference type="EMBL" id="KAE9621975.1"/>
    </source>
</evidence>